<dbReference type="GO" id="GO:0004523">
    <property type="term" value="F:RNA-DNA hybrid ribonuclease activity"/>
    <property type="evidence" value="ECO:0007669"/>
    <property type="project" value="InterPro"/>
</dbReference>
<feature type="domain" description="RNase H type-1" evidence="1">
    <location>
        <begin position="196"/>
        <end position="310"/>
    </location>
</feature>
<keyword evidence="3" id="KW-1185">Reference proteome</keyword>
<evidence type="ECO:0000313" key="2">
    <source>
        <dbReference type="EMBL" id="KAG7584969.1"/>
    </source>
</evidence>
<organism evidence="2 3">
    <name type="scientific">Arabidopsis thaliana x Arabidopsis arenosa</name>
    <dbReference type="NCBI Taxonomy" id="1240361"/>
    <lineage>
        <taxon>Eukaryota</taxon>
        <taxon>Viridiplantae</taxon>
        <taxon>Streptophyta</taxon>
        <taxon>Embryophyta</taxon>
        <taxon>Tracheophyta</taxon>
        <taxon>Spermatophyta</taxon>
        <taxon>Magnoliopsida</taxon>
        <taxon>eudicotyledons</taxon>
        <taxon>Gunneridae</taxon>
        <taxon>Pentapetalae</taxon>
        <taxon>rosids</taxon>
        <taxon>malvids</taxon>
        <taxon>Brassicales</taxon>
        <taxon>Brassicaceae</taxon>
        <taxon>Camelineae</taxon>
        <taxon>Arabidopsis</taxon>
    </lineage>
</organism>
<evidence type="ECO:0000259" key="1">
    <source>
        <dbReference type="Pfam" id="PF13456"/>
    </source>
</evidence>
<name>A0A8T2BFR7_9BRAS</name>
<dbReference type="GO" id="GO:0003676">
    <property type="term" value="F:nucleic acid binding"/>
    <property type="evidence" value="ECO:0007669"/>
    <property type="project" value="InterPro"/>
</dbReference>
<dbReference type="InterPro" id="IPR002156">
    <property type="entry name" value="RNaseH_domain"/>
</dbReference>
<accession>A0A8T2BFR7</accession>
<dbReference type="PANTHER" id="PTHR47074">
    <property type="entry name" value="BNAC02G40300D PROTEIN"/>
    <property type="match status" value="1"/>
</dbReference>
<protein>
    <submittedName>
        <fullName evidence="2">Ribonuclease H domain</fullName>
    </submittedName>
</protein>
<dbReference type="PANTHER" id="PTHR47074:SF53">
    <property type="entry name" value="REVERSE TRANSCRIPTASE-LIKE PROTEIN"/>
    <property type="match status" value="1"/>
</dbReference>
<gene>
    <name evidence="2" type="ORF">ISN45_Aa02g003520</name>
</gene>
<evidence type="ECO:0000313" key="3">
    <source>
        <dbReference type="Proteomes" id="UP000694240"/>
    </source>
</evidence>
<proteinExistence type="predicted"/>
<comment type="caution">
    <text evidence="2">The sequence shown here is derived from an EMBL/GenBank/DDBJ whole genome shotgun (WGS) entry which is preliminary data.</text>
</comment>
<dbReference type="EMBL" id="JAEFBK010000007">
    <property type="protein sequence ID" value="KAG7584969.1"/>
    <property type="molecule type" value="Genomic_DNA"/>
</dbReference>
<dbReference type="Proteomes" id="UP000694240">
    <property type="component" value="Chromosome 7"/>
</dbReference>
<dbReference type="AlphaFoldDB" id="A0A8T2BFR7"/>
<reference evidence="2 3" key="1">
    <citation type="submission" date="2020-12" db="EMBL/GenBank/DDBJ databases">
        <title>Concerted genomic and epigenomic changes stabilize Arabidopsis allopolyploids.</title>
        <authorList>
            <person name="Chen Z."/>
        </authorList>
    </citation>
    <scope>NUCLEOTIDE SEQUENCE [LARGE SCALE GENOMIC DNA]</scope>
    <source>
        <strain evidence="2">Allo738</strain>
        <tissue evidence="2">Leaf</tissue>
    </source>
</reference>
<sequence length="353" mass="41333">MERILKHKPVMNQNDFWCWEHNKSGEYSVKSGYWFACRLNNSELLFEATSLPSLNGIKEHIWSILTEPKLKLFLWRAASDALPVAHLFAIRGMDRDNRQVWALPLFPNPPSGFDQLSVHSNLNYLFKMSKARHIPVEIRRSFPWILWRIWKNRNLAQDKKEEESIVCEEREDRQLWKTPPSSWLKCNMSSFWSKHVHSNIGGCAWVLRDEEGVVILHSRRAFANLASRDDANTQCFLWCIESMKSHNLNKVVFAMDFPKIVKIVERPKAWPSFSHMFSEIMVRMNFLQDWRLTYEDPSSNRDAFLIAQSASLEVFGQSYVATGGPEWLYELFENEKRAASIYDGSGDQSPFDY</sequence>
<dbReference type="Pfam" id="PF13456">
    <property type="entry name" value="RVT_3"/>
    <property type="match status" value="1"/>
</dbReference>
<dbReference type="InterPro" id="IPR052929">
    <property type="entry name" value="RNase_H-like_EbsB-rel"/>
</dbReference>